<dbReference type="PANTHER" id="PTHR12746:SF2">
    <property type="entry name" value="60S RIBOSOMAL EXPORT PROTEIN NMD3"/>
    <property type="match status" value="1"/>
</dbReference>
<sequence>MYSANSNDFELDKYRGVMPDVILIKKSYEAKRQQRQRKSRSWKLKSLDMEVDDGARGREHEEKTNTEHERFMRDLEENPDLRFNLSLYHSKEYEPSMASVADGEDVHSVPLDELLADLDLADEESEDDEMIE</sequence>
<proteinExistence type="predicted"/>
<gene>
    <name evidence="2" type="ORF">AAHA92_07692</name>
</gene>
<evidence type="ECO:0000313" key="2">
    <source>
        <dbReference type="EMBL" id="KAL1565481.1"/>
    </source>
</evidence>
<dbReference type="PANTHER" id="PTHR12746">
    <property type="entry name" value="NONSENSE-MEDIATED MRNA DECAY PROTEIN 3"/>
    <property type="match status" value="1"/>
</dbReference>
<accession>A0ABD1IDU2</accession>
<evidence type="ECO:0000313" key="3">
    <source>
        <dbReference type="Proteomes" id="UP001567538"/>
    </source>
</evidence>
<name>A0ABD1IDU2_SALDI</name>
<feature type="region of interest" description="Disordered" evidence="1">
    <location>
        <begin position="50"/>
        <end position="69"/>
    </location>
</feature>
<comment type="caution">
    <text evidence="2">The sequence shown here is derived from an EMBL/GenBank/DDBJ whole genome shotgun (WGS) entry which is preliminary data.</text>
</comment>
<reference evidence="2 3" key="1">
    <citation type="submission" date="2024-06" db="EMBL/GenBank/DDBJ databases">
        <title>A chromosome level genome sequence of Diviner's sage (Salvia divinorum).</title>
        <authorList>
            <person name="Ford S.A."/>
            <person name="Ro D.-K."/>
            <person name="Ness R.W."/>
            <person name="Phillips M.A."/>
        </authorList>
    </citation>
    <scope>NUCLEOTIDE SEQUENCE [LARGE SCALE GENOMIC DNA]</scope>
    <source>
        <strain evidence="2">SAF-2024a</strain>
        <tissue evidence="2">Leaf</tissue>
    </source>
</reference>
<dbReference type="AlphaFoldDB" id="A0ABD1IDU2"/>
<evidence type="ECO:0000256" key="1">
    <source>
        <dbReference type="SAM" id="MobiDB-lite"/>
    </source>
</evidence>
<dbReference type="EMBL" id="JBEAFC010000003">
    <property type="protein sequence ID" value="KAL1565481.1"/>
    <property type="molecule type" value="Genomic_DNA"/>
</dbReference>
<keyword evidence="3" id="KW-1185">Reference proteome</keyword>
<organism evidence="2 3">
    <name type="scientific">Salvia divinorum</name>
    <name type="common">Maria pastora</name>
    <name type="synonym">Diviner's sage</name>
    <dbReference type="NCBI Taxonomy" id="28513"/>
    <lineage>
        <taxon>Eukaryota</taxon>
        <taxon>Viridiplantae</taxon>
        <taxon>Streptophyta</taxon>
        <taxon>Embryophyta</taxon>
        <taxon>Tracheophyta</taxon>
        <taxon>Spermatophyta</taxon>
        <taxon>Magnoliopsida</taxon>
        <taxon>eudicotyledons</taxon>
        <taxon>Gunneridae</taxon>
        <taxon>Pentapetalae</taxon>
        <taxon>asterids</taxon>
        <taxon>lamiids</taxon>
        <taxon>Lamiales</taxon>
        <taxon>Lamiaceae</taxon>
        <taxon>Nepetoideae</taxon>
        <taxon>Mentheae</taxon>
        <taxon>Salviinae</taxon>
        <taxon>Salvia</taxon>
        <taxon>Salvia subgen. Calosphace</taxon>
    </lineage>
</organism>
<protein>
    <submittedName>
        <fullName evidence="2">60S ribosomal export protein NMD3-like</fullName>
    </submittedName>
</protein>
<dbReference type="Proteomes" id="UP001567538">
    <property type="component" value="Unassembled WGS sequence"/>
</dbReference>
<dbReference type="InterPro" id="IPR039768">
    <property type="entry name" value="Nmd3"/>
</dbReference>